<dbReference type="EMBL" id="MFAK01000041">
    <property type="protein sequence ID" value="OGD74064.1"/>
    <property type="molecule type" value="Genomic_DNA"/>
</dbReference>
<dbReference type="Proteomes" id="UP000176191">
    <property type="component" value="Unassembled WGS sequence"/>
</dbReference>
<organism evidence="1 2">
    <name type="scientific">Candidatus Collierbacteria bacterium RIFOXYA2_FULL_46_10</name>
    <dbReference type="NCBI Taxonomy" id="1817726"/>
    <lineage>
        <taxon>Bacteria</taxon>
        <taxon>Candidatus Collieribacteriota</taxon>
    </lineage>
</organism>
<proteinExistence type="predicted"/>
<reference evidence="1 2" key="1">
    <citation type="journal article" date="2016" name="Nat. Commun.">
        <title>Thousands of microbial genomes shed light on interconnected biogeochemical processes in an aquifer system.</title>
        <authorList>
            <person name="Anantharaman K."/>
            <person name="Brown C.T."/>
            <person name="Hug L.A."/>
            <person name="Sharon I."/>
            <person name="Castelle C.J."/>
            <person name="Probst A.J."/>
            <person name="Thomas B.C."/>
            <person name="Singh A."/>
            <person name="Wilkins M.J."/>
            <person name="Karaoz U."/>
            <person name="Brodie E.L."/>
            <person name="Williams K.H."/>
            <person name="Hubbard S.S."/>
            <person name="Banfield J.F."/>
        </authorList>
    </citation>
    <scope>NUCLEOTIDE SEQUENCE [LARGE SCALE GENOMIC DNA]</scope>
</reference>
<name>A0A1F5F3Z3_9BACT</name>
<accession>A0A1F5F3Z3</accession>
<evidence type="ECO:0000313" key="1">
    <source>
        <dbReference type="EMBL" id="OGD74064.1"/>
    </source>
</evidence>
<comment type="caution">
    <text evidence="1">The sequence shown here is derived from an EMBL/GenBank/DDBJ whole genome shotgun (WGS) entry which is preliminary data.</text>
</comment>
<dbReference type="AlphaFoldDB" id="A0A1F5F3Z3"/>
<sequence>MRFFLVFLILTGLTYGGYLLYRQSTYSSSPPLFRAPSSDGITLSAPDQLWQNLESVLGESINRGITGVTNLANQVSGGTAEPIINQAISDLQQKIKDLPQDQAQKLQYNYCKTVVTEYENDNQ</sequence>
<protein>
    <submittedName>
        <fullName evidence="1">Uncharacterized protein</fullName>
    </submittedName>
</protein>
<gene>
    <name evidence="1" type="ORF">A2228_00330</name>
</gene>
<evidence type="ECO:0000313" key="2">
    <source>
        <dbReference type="Proteomes" id="UP000176191"/>
    </source>
</evidence>